<evidence type="ECO:0000313" key="1">
    <source>
        <dbReference type="EMBL" id="CAI0379561.1"/>
    </source>
</evidence>
<protein>
    <submittedName>
        <fullName evidence="1">Uncharacterized protein</fullName>
    </submittedName>
</protein>
<gene>
    <name evidence="1" type="ORF">LITE_LOCUS2313</name>
</gene>
<accession>A0AAV0H2R3</accession>
<dbReference type="GO" id="GO:0009507">
    <property type="term" value="C:chloroplast"/>
    <property type="evidence" value="ECO:0007669"/>
    <property type="project" value="TreeGrafter"/>
</dbReference>
<dbReference type="GO" id="GO:0010190">
    <property type="term" value="P:cytochrome b6f complex assembly"/>
    <property type="evidence" value="ECO:0007669"/>
    <property type="project" value="TreeGrafter"/>
</dbReference>
<dbReference type="EMBL" id="CAMGYJ010000002">
    <property type="protein sequence ID" value="CAI0379561.1"/>
    <property type="molecule type" value="Genomic_DNA"/>
</dbReference>
<dbReference type="Proteomes" id="UP001154282">
    <property type="component" value="Unassembled WGS sequence"/>
</dbReference>
<evidence type="ECO:0000313" key="2">
    <source>
        <dbReference type="Proteomes" id="UP001154282"/>
    </source>
</evidence>
<dbReference type="AlphaFoldDB" id="A0AAV0H2R3"/>
<proteinExistence type="predicted"/>
<reference evidence="1" key="1">
    <citation type="submission" date="2022-08" db="EMBL/GenBank/DDBJ databases">
        <authorList>
            <person name="Gutierrez-Valencia J."/>
        </authorList>
    </citation>
    <scope>NUCLEOTIDE SEQUENCE</scope>
</reference>
<dbReference type="PANTHER" id="PTHR34943:SF2">
    <property type="entry name" value="PROTEIN COFACTOR ASSEMBLY OF COMPLEX C SUBUNIT B CCB4, CHLOROPLASTIC"/>
    <property type="match status" value="1"/>
</dbReference>
<dbReference type="PANTHER" id="PTHR34943">
    <property type="match status" value="1"/>
</dbReference>
<dbReference type="Pfam" id="PF11152">
    <property type="entry name" value="CCB2_CCB4"/>
    <property type="match status" value="1"/>
</dbReference>
<organism evidence="1 2">
    <name type="scientific">Linum tenue</name>
    <dbReference type="NCBI Taxonomy" id="586396"/>
    <lineage>
        <taxon>Eukaryota</taxon>
        <taxon>Viridiplantae</taxon>
        <taxon>Streptophyta</taxon>
        <taxon>Embryophyta</taxon>
        <taxon>Tracheophyta</taxon>
        <taxon>Spermatophyta</taxon>
        <taxon>Magnoliopsida</taxon>
        <taxon>eudicotyledons</taxon>
        <taxon>Gunneridae</taxon>
        <taxon>Pentapetalae</taxon>
        <taxon>rosids</taxon>
        <taxon>fabids</taxon>
        <taxon>Malpighiales</taxon>
        <taxon>Linaceae</taxon>
        <taxon>Linum</taxon>
    </lineage>
</organism>
<sequence length="379" mass="41398">MEAGTLLRGAIYWSFSSHSQRHLLQRARLRRDVLASSSNPQVIQLRAKSRLLSLLLEFTPSDFFFSILPTQLQKSYQGPKPKRDLVPDWVSNNDSTARSLPIYVGGASLVAVLVNRAVSGIAPVADASSSQSRADLLALGLAVTSILTGLVWLTIKPKSISVVNPLGVECRMISSHLPDPLIAELLWAWESLSSVTCCRCLVVVYDGTCILQIGVAAESPDGEALAVDAARLTEGSVYQGVMKSGSQSYLANLSLYPGRSELPFLPSNTQAVILQPLGDKGIVIIGGDMIRGFTTADQVCVLPYFRYTSSLPHHTSSHLFLCHASLAPAFSICFNFTFFLKFATNQHSMGPTAFTPFRCRFYIIINMPYSCFCRRGLLI</sequence>
<keyword evidence="2" id="KW-1185">Reference proteome</keyword>
<name>A0AAV0H2R3_9ROSI</name>
<dbReference type="InterPro" id="IPR044705">
    <property type="entry name" value="CCB4"/>
</dbReference>
<dbReference type="InterPro" id="IPR021325">
    <property type="entry name" value="CCB2/CCB4"/>
</dbReference>
<comment type="caution">
    <text evidence="1">The sequence shown here is derived from an EMBL/GenBank/DDBJ whole genome shotgun (WGS) entry which is preliminary data.</text>
</comment>